<dbReference type="Gene3D" id="3.90.1200.10">
    <property type="match status" value="1"/>
</dbReference>
<reference evidence="2 3" key="1">
    <citation type="journal article" date="2015" name="Genome Announc.">
        <title>Draft Genome Sequence of Brevibacillus brevis DZQ7, a Plant Growth-Promoting Rhizobacterium with Broad-Spectrum Antimicrobial Activity.</title>
        <authorList>
            <person name="Hou Q."/>
            <person name="Wang C."/>
            <person name="Hou X."/>
            <person name="Xia Z."/>
            <person name="Ye J."/>
            <person name="Liu K."/>
            <person name="Liu H."/>
            <person name="Wang J."/>
            <person name="Guo H."/>
            <person name="Yu X."/>
            <person name="Yang Y."/>
            <person name="Du B."/>
            <person name="Ding Y."/>
        </authorList>
    </citation>
    <scope>NUCLEOTIDE SEQUENCE [LARGE SCALE GENOMIC DNA]</scope>
    <source>
        <strain evidence="2 3">DZQ7</strain>
    </source>
</reference>
<dbReference type="EMBL" id="CP030117">
    <property type="protein sequence ID" value="AWX56591.1"/>
    <property type="molecule type" value="Genomic_DNA"/>
</dbReference>
<gene>
    <name evidence="2" type="ORF">AB432_016800</name>
</gene>
<dbReference type="SUPFAM" id="SSF56112">
    <property type="entry name" value="Protein kinase-like (PK-like)"/>
    <property type="match status" value="1"/>
</dbReference>
<accession>A0A2Z4MJP9</accession>
<dbReference type="Pfam" id="PF01636">
    <property type="entry name" value="APH"/>
    <property type="match status" value="1"/>
</dbReference>
<proteinExistence type="predicted"/>
<evidence type="ECO:0000259" key="1">
    <source>
        <dbReference type="Pfam" id="PF01636"/>
    </source>
</evidence>
<dbReference type="InterPro" id="IPR011009">
    <property type="entry name" value="Kinase-like_dom_sf"/>
</dbReference>
<name>A0A2Z4MJP9_BREBE</name>
<evidence type="ECO:0000313" key="3">
    <source>
        <dbReference type="Proteomes" id="UP000036061"/>
    </source>
</evidence>
<evidence type="ECO:0000313" key="2">
    <source>
        <dbReference type="EMBL" id="AWX56591.1"/>
    </source>
</evidence>
<dbReference type="Gene3D" id="3.30.200.20">
    <property type="entry name" value="Phosphorylase Kinase, domain 1"/>
    <property type="match status" value="1"/>
</dbReference>
<dbReference type="Proteomes" id="UP000036061">
    <property type="component" value="Chromosome"/>
</dbReference>
<dbReference type="InterPro" id="IPR002575">
    <property type="entry name" value="Aminoglycoside_PTrfase"/>
</dbReference>
<protein>
    <recommendedName>
        <fullName evidence="1">Aminoglycoside phosphotransferase domain-containing protein</fullName>
    </recommendedName>
</protein>
<dbReference type="AlphaFoldDB" id="A0A2Z4MJP9"/>
<feature type="domain" description="Aminoglycoside phosphotransferase" evidence="1">
    <location>
        <begin position="118"/>
        <end position="315"/>
    </location>
</feature>
<organism evidence="2 3">
    <name type="scientific">Brevibacillus brevis</name>
    <name type="common">Bacillus brevis</name>
    <dbReference type="NCBI Taxonomy" id="1393"/>
    <lineage>
        <taxon>Bacteria</taxon>
        <taxon>Bacillati</taxon>
        <taxon>Bacillota</taxon>
        <taxon>Bacilli</taxon>
        <taxon>Bacillales</taxon>
        <taxon>Paenibacillaceae</taxon>
        <taxon>Brevibacillus</taxon>
    </lineage>
</organism>
<sequence length="436" mass="51098">MSSMQAAMCTRVGISRTDVPARRDRLWCTMHPHKAKAIVSPFPVQVSRSQEIVPLLSFKRDYLFWREKRGKAELHVEVRPVQKKAEGESSTDQVRVALKKHYQLDVKRIERIAYGLWEESFSVWTSSQRYYVKRFYAKWRLQTRYEEMLIGLALSQELREKGFPAPRLLLPHHQEWLAHDQGETYQVNEWIDGRSYHPGELPLREAKAMGELLAHFHRQFDPLPPFEDVPMLSPSKAIADCRELWNHYQKEQGAFPGYVREILEQQISLLETVSHEYVSRLPVPSLRGRCFHSYWVEQLIFHPNGEVAALVDWTDGAGREGYWAKDLVSGLHLSALQYEGILAFCEGYQAHHPLPKSEWQAVLAKLCYGHLASTNFLDSWLVKHNRRMDHWEQIAMTWTRLVPERFRLWHKLEQGLLDMLFPDYQQATVVVGRDNE</sequence>